<feature type="transmembrane region" description="Helical" evidence="1">
    <location>
        <begin position="31"/>
        <end position="53"/>
    </location>
</feature>
<proteinExistence type="predicted"/>
<gene>
    <name evidence="2" type="ORF">RR42_s0789</name>
</gene>
<dbReference type="RefSeq" id="WP_043353817.1">
    <property type="nucleotide sequence ID" value="NZ_CP010537.1"/>
</dbReference>
<dbReference type="AlphaFoldDB" id="A0A0C4YK80"/>
<feature type="transmembrane region" description="Helical" evidence="1">
    <location>
        <begin position="181"/>
        <end position="202"/>
    </location>
</feature>
<protein>
    <recommendedName>
        <fullName evidence="4">Transporter</fullName>
    </recommendedName>
</protein>
<name>A0A0C4YK80_9BURK</name>
<evidence type="ECO:0000256" key="1">
    <source>
        <dbReference type="SAM" id="Phobius"/>
    </source>
</evidence>
<sequence length="229" mass="25648">MELKFYLYCLADLALITTSLIYGVKLLKKRNFLLGLEWLVVTFSASNIMLNALTGENVFYSIALFCDAFSRAAGIPIIAIAGMMAVTHRYKPSVLADVLYVLGALVLTVIVWGADFMVEVKPYFYLVMWSLFSVYLAYVVKKLLSVGEKFHAVSVTLALVSGQIIASTYDFYHIPGDENHVIFYIFALLTWSYQSVSAYYAYCALERAQEKELNLNRGYAVGGLGQISR</sequence>
<keyword evidence="1" id="KW-0812">Transmembrane</keyword>
<organism evidence="2 3">
    <name type="scientific">Cupriavidus basilensis</name>
    <dbReference type="NCBI Taxonomy" id="68895"/>
    <lineage>
        <taxon>Bacteria</taxon>
        <taxon>Pseudomonadati</taxon>
        <taxon>Pseudomonadota</taxon>
        <taxon>Betaproteobacteria</taxon>
        <taxon>Burkholderiales</taxon>
        <taxon>Burkholderiaceae</taxon>
        <taxon>Cupriavidus</taxon>
    </lineage>
</organism>
<evidence type="ECO:0000313" key="3">
    <source>
        <dbReference type="Proteomes" id="UP000031843"/>
    </source>
</evidence>
<dbReference type="EMBL" id="CP010537">
    <property type="protein sequence ID" value="AJG22379.1"/>
    <property type="molecule type" value="Genomic_DNA"/>
</dbReference>
<dbReference type="Proteomes" id="UP000031843">
    <property type="component" value="Chromosome secondary"/>
</dbReference>
<evidence type="ECO:0008006" key="4">
    <source>
        <dbReference type="Google" id="ProtNLM"/>
    </source>
</evidence>
<keyword evidence="1" id="KW-1133">Transmembrane helix</keyword>
<reference evidence="2 3" key="1">
    <citation type="journal article" date="2015" name="Genome Announc.">
        <title>Complete Genome Sequence of Cupriavidus basilensis 4G11, Isolated from the Oak Ridge Field Research Center Site.</title>
        <authorList>
            <person name="Ray J."/>
            <person name="Waters R.J."/>
            <person name="Skerker J.M."/>
            <person name="Kuehl J.V."/>
            <person name="Price M.N."/>
            <person name="Huang J."/>
            <person name="Chakraborty R."/>
            <person name="Arkin A.P."/>
            <person name="Deutschbauer A."/>
        </authorList>
    </citation>
    <scope>NUCLEOTIDE SEQUENCE [LARGE SCALE GENOMIC DNA]</scope>
    <source>
        <strain evidence="2">4G11</strain>
    </source>
</reference>
<dbReference type="STRING" id="68895.RR42_s0789"/>
<feature type="transmembrane region" description="Helical" evidence="1">
    <location>
        <begin position="59"/>
        <end position="86"/>
    </location>
</feature>
<feature type="transmembrane region" description="Helical" evidence="1">
    <location>
        <begin position="152"/>
        <end position="169"/>
    </location>
</feature>
<dbReference type="KEGG" id="cbw:RR42_s0789"/>
<feature type="transmembrane region" description="Helical" evidence="1">
    <location>
        <begin position="98"/>
        <end position="117"/>
    </location>
</feature>
<accession>A0A0C4YK80</accession>
<feature type="transmembrane region" description="Helical" evidence="1">
    <location>
        <begin position="6"/>
        <end position="24"/>
    </location>
</feature>
<keyword evidence="1" id="KW-0472">Membrane</keyword>
<feature type="transmembrane region" description="Helical" evidence="1">
    <location>
        <begin position="123"/>
        <end position="140"/>
    </location>
</feature>
<keyword evidence="3" id="KW-1185">Reference proteome</keyword>
<dbReference type="OrthoDB" id="6711110at2"/>
<evidence type="ECO:0000313" key="2">
    <source>
        <dbReference type="EMBL" id="AJG22379.1"/>
    </source>
</evidence>